<dbReference type="Gene3D" id="1.10.20.10">
    <property type="entry name" value="Histone, subunit A"/>
    <property type="match status" value="1"/>
</dbReference>
<dbReference type="InParanoid" id="A0A0P0VWU0"/>
<keyword evidence="2" id="KW-1185">Reference proteome</keyword>
<dbReference type="InterPro" id="IPR009072">
    <property type="entry name" value="Histone-fold"/>
</dbReference>
<accession>A0A0P0VWU0</accession>
<dbReference type="SUPFAM" id="SSF47113">
    <property type="entry name" value="Histone-fold"/>
    <property type="match status" value="1"/>
</dbReference>
<dbReference type="PaxDb" id="39947-A0A0P0VWU0"/>
<reference evidence="1 2" key="3">
    <citation type="journal article" date="2013" name="Rice">
        <title>Improvement of the Oryza sativa Nipponbare reference genome using next generation sequence and optical map data.</title>
        <authorList>
            <person name="Kawahara Y."/>
            <person name="de la Bastide M."/>
            <person name="Hamilton J.P."/>
            <person name="Kanamori H."/>
            <person name="McCombie W.R."/>
            <person name="Ouyang S."/>
            <person name="Schwartz D.C."/>
            <person name="Tanaka T."/>
            <person name="Wu J."/>
            <person name="Zhou S."/>
            <person name="Childs K.L."/>
            <person name="Davidson R.M."/>
            <person name="Lin H."/>
            <person name="Quesada-Ocampo L."/>
            <person name="Vaillancourt B."/>
            <person name="Sakai H."/>
            <person name="Lee S.S."/>
            <person name="Kim J."/>
            <person name="Numa H."/>
            <person name="Itoh T."/>
            <person name="Buell C.R."/>
            <person name="Matsumoto T."/>
        </authorList>
    </citation>
    <scope>NUCLEOTIDE SEQUENCE [LARGE SCALE GENOMIC DNA]</scope>
    <source>
        <strain evidence="2">cv. Nipponbare</strain>
    </source>
</reference>
<protein>
    <submittedName>
        <fullName evidence="1">Os03g0320875 protein</fullName>
    </submittedName>
</protein>
<evidence type="ECO:0000313" key="2">
    <source>
        <dbReference type="Proteomes" id="UP000059680"/>
    </source>
</evidence>
<dbReference type="GO" id="GO:0046982">
    <property type="term" value="F:protein heterodimerization activity"/>
    <property type="evidence" value="ECO:0007669"/>
    <property type="project" value="InterPro"/>
</dbReference>
<gene>
    <name evidence="1" type="ordered locus">Os03g0320875</name>
    <name evidence="1" type="ORF">OSNPB_030320875</name>
</gene>
<sequence length="45" mass="5005">INLDIGISSKAMTIINSFINDIFKKFIKANKTSHQVAWESVGPRA</sequence>
<feature type="non-terminal residue" evidence="1">
    <location>
        <position position="1"/>
    </location>
</feature>
<organism evidence="1 2">
    <name type="scientific">Oryza sativa subsp. japonica</name>
    <name type="common">Rice</name>
    <dbReference type="NCBI Taxonomy" id="39947"/>
    <lineage>
        <taxon>Eukaryota</taxon>
        <taxon>Viridiplantae</taxon>
        <taxon>Streptophyta</taxon>
        <taxon>Embryophyta</taxon>
        <taxon>Tracheophyta</taxon>
        <taxon>Spermatophyta</taxon>
        <taxon>Magnoliopsida</taxon>
        <taxon>Liliopsida</taxon>
        <taxon>Poales</taxon>
        <taxon>Poaceae</taxon>
        <taxon>BOP clade</taxon>
        <taxon>Oryzoideae</taxon>
        <taxon>Oryzeae</taxon>
        <taxon>Oryzinae</taxon>
        <taxon>Oryza</taxon>
        <taxon>Oryza sativa</taxon>
    </lineage>
</organism>
<reference evidence="1 2" key="2">
    <citation type="journal article" date="2013" name="Plant Cell Physiol.">
        <title>Rice Annotation Project Database (RAP-DB): an integrative and interactive database for rice genomics.</title>
        <authorList>
            <person name="Sakai H."/>
            <person name="Lee S.S."/>
            <person name="Tanaka T."/>
            <person name="Numa H."/>
            <person name="Kim J."/>
            <person name="Kawahara Y."/>
            <person name="Wakimoto H."/>
            <person name="Yang C.C."/>
            <person name="Iwamoto M."/>
            <person name="Abe T."/>
            <person name="Yamada Y."/>
            <person name="Muto A."/>
            <person name="Inokuchi H."/>
            <person name="Ikemura T."/>
            <person name="Matsumoto T."/>
            <person name="Sasaki T."/>
            <person name="Itoh T."/>
        </authorList>
    </citation>
    <scope>NUCLEOTIDE SEQUENCE [LARGE SCALE GENOMIC DNA]</scope>
    <source>
        <strain evidence="2">cv. Nipponbare</strain>
    </source>
</reference>
<evidence type="ECO:0000313" key="1">
    <source>
        <dbReference type="EMBL" id="BAS83936.1"/>
    </source>
</evidence>
<dbReference type="SMR" id="A0A0P0VWU0"/>
<dbReference type="Proteomes" id="UP000059680">
    <property type="component" value="Chromosome 3"/>
</dbReference>
<name>A0A0P0VWU0_ORYSJ</name>
<dbReference type="AlphaFoldDB" id="A0A0P0VWU0"/>
<dbReference type="Gramene" id="Os03t0320875-00">
    <property type="protein sequence ID" value="Os03t0320875-00"/>
    <property type="gene ID" value="Os03g0320875"/>
</dbReference>
<dbReference type="EMBL" id="AP014959">
    <property type="protein sequence ID" value="BAS83936.1"/>
    <property type="molecule type" value="Genomic_DNA"/>
</dbReference>
<proteinExistence type="predicted"/>
<reference evidence="2" key="1">
    <citation type="journal article" date="2005" name="Nature">
        <title>The map-based sequence of the rice genome.</title>
        <authorList>
            <consortium name="International rice genome sequencing project (IRGSP)"/>
            <person name="Matsumoto T."/>
            <person name="Wu J."/>
            <person name="Kanamori H."/>
            <person name="Katayose Y."/>
            <person name="Fujisawa M."/>
            <person name="Namiki N."/>
            <person name="Mizuno H."/>
            <person name="Yamamoto K."/>
            <person name="Antonio B.A."/>
            <person name="Baba T."/>
            <person name="Sakata K."/>
            <person name="Nagamura Y."/>
            <person name="Aoki H."/>
            <person name="Arikawa K."/>
            <person name="Arita K."/>
            <person name="Bito T."/>
            <person name="Chiden Y."/>
            <person name="Fujitsuka N."/>
            <person name="Fukunaka R."/>
            <person name="Hamada M."/>
            <person name="Harada C."/>
            <person name="Hayashi A."/>
            <person name="Hijishita S."/>
            <person name="Honda M."/>
            <person name="Hosokawa S."/>
            <person name="Ichikawa Y."/>
            <person name="Idonuma A."/>
            <person name="Iijima M."/>
            <person name="Ikeda M."/>
            <person name="Ikeno M."/>
            <person name="Ito K."/>
            <person name="Ito S."/>
            <person name="Ito T."/>
            <person name="Ito Y."/>
            <person name="Ito Y."/>
            <person name="Iwabuchi A."/>
            <person name="Kamiya K."/>
            <person name="Karasawa W."/>
            <person name="Kurita K."/>
            <person name="Katagiri S."/>
            <person name="Kikuta A."/>
            <person name="Kobayashi H."/>
            <person name="Kobayashi N."/>
            <person name="Machita K."/>
            <person name="Maehara T."/>
            <person name="Masukawa M."/>
            <person name="Mizubayashi T."/>
            <person name="Mukai Y."/>
            <person name="Nagasaki H."/>
            <person name="Nagata Y."/>
            <person name="Naito S."/>
            <person name="Nakashima M."/>
            <person name="Nakama Y."/>
            <person name="Nakamichi Y."/>
            <person name="Nakamura M."/>
            <person name="Meguro A."/>
            <person name="Negishi M."/>
            <person name="Ohta I."/>
            <person name="Ohta T."/>
            <person name="Okamoto M."/>
            <person name="Ono N."/>
            <person name="Saji S."/>
            <person name="Sakaguchi M."/>
            <person name="Sakai K."/>
            <person name="Shibata M."/>
            <person name="Shimokawa T."/>
            <person name="Song J."/>
            <person name="Takazaki Y."/>
            <person name="Terasawa K."/>
            <person name="Tsugane M."/>
            <person name="Tsuji K."/>
            <person name="Ueda S."/>
            <person name="Waki K."/>
            <person name="Yamagata H."/>
            <person name="Yamamoto M."/>
            <person name="Yamamoto S."/>
            <person name="Yamane H."/>
            <person name="Yoshiki S."/>
            <person name="Yoshihara R."/>
            <person name="Yukawa K."/>
            <person name="Zhong H."/>
            <person name="Yano M."/>
            <person name="Yuan Q."/>
            <person name="Ouyang S."/>
            <person name="Liu J."/>
            <person name="Jones K.M."/>
            <person name="Gansberger K."/>
            <person name="Moffat K."/>
            <person name="Hill J."/>
            <person name="Bera J."/>
            <person name="Fadrosh D."/>
            <person name="Jin S."/>
            <person name="Johri S."/>
            <person name="Kim M."/>
            <person name="Overton L."/>
            <person name="Reardon M."/>
            <person name="Tsitrin T."/>
            <person name="Vuong H."/>
            <person name="Weaver B."/>
            <person name="Ciecko A."/>
            <person name="Tallon L."/>
            <person name="Jackson J."/>
            <person name="Pai G."/>
            <person name="Aken S.V."/>
            <person name="Utterback T."/>
            <person name="Reidmuller S."/>
            <person name="Feldblyum T."/>
            <person name="Hsiao J."/>
            <person name="Zismann V."/>
            <person name="Iobst S."/>
            <person name="de Vazeille A.R."/>
            <person name="Buell C.R."/>
            <person name="Ying K."/>
            <person name="Li Y."/>
            <person name="Lu T."/>
            <person name="Huang Y."/>
            <person name="Zhao Q."/>
            <person name="Feng Q."/>
            <person name="Zhang L."/>
            <person name="Zhu J."/>
            <person name="Weng Q."/>
            <person name="Mu J."/>
            <person name="Lu Y."/>
            <person name="Fan D."/>
            <person name="Liu Y."/>
            <person name="Guan J."/>
            <person name="Zhang Y."/>
            <person name="Yu S."/>
            <person name="Liu X."/>
            <person name="Zhang Y."/>
            <person name="Hong G."/>
            <person name="Han B."/>
            <person name="Choisne N."/>
            <person name="Demange N."/>
            <person name="Orjeda G."/>
            <person name="Samain S."/>
            <person name="Cattolico L."/>
            <person name="Pelletier E."/>
            <person name="Couloux A."/>
            <person name="Segurens B."/>
            <person name="Wincker P."/>
            <person name="D'Hont A."/>
            <person name="Scarpelli C."/>
            <person name="Weissenbach J."/>
            <person name="Salanoubat M."/>
            <person name="Quetier F."/>
            <person name="Yu Y."/>
            <person name="Kim H.R."/>
            <person name="Rambo T."/>
            <person name="Currie J."/>
            <person name="Collura K."/>
            <person name="Luo M."/>
            <person name="Yang T."/>
            <person name="Ammiraju J.S.S."/>
            <person name="Engler F."/>
            <person name="Soderlund C."/>
            <person name="Wing R.A."/>
            <person name="Palmer L.E."/>
            <person name="de la Bastide M."/>
            <person name="Spiegel L."/>
            <person name="Nascimento L."/>
            <person name="Zutavern T."/>
            <person name="O'Shaughnessy A."/>
            <person name="Dike S."/>
            <person name="Dedhia N."/>
            <person name="Preston R."/>
            <person name="Balija V."/>
            <person name="McCombie W.R."/>
            <person name="Chow T."/>
            <person name="Chen H."/>
            <person name="Chung M."/>
            <person name="Chen C."/>
            <person name="Shaw J."/>
            <person name="Wu H."/>
            <person name="Hsiao K."/>
            <person name="Chao Y."/>
            <person name="Chu M."/>
            <person name="Cheng C."/>
            <person name="Hour A."/>
            <person name="Lee P."/>
            <person name="Lin S."/>
            <person name="Lin Y."/>
            <person name="Liou J."/>
            <person name="Liu S."/>
            <person name="Hsing Y."/>
            <person name="Raghuvanshi S."/>
            <person name="Mohanty A."/>
            <person name="Bharti A.K."/>
            <person name="Gaur A."/>
            <person name="Gupta V."/>
            <person name="Kumar D."/>
            <person name="Ravi V."/>
            <person name="Vij S."/>
            <person name="Kapur A."/>
            <person name="Khurana P."/>
            <person name="Khurana P."/>
            <person name="Khurana J.P."/>
            <person name="Tyagi A.K."/>
            <person name="Gaikwad K."/>
            <person name="Singh A."/>
            <person name="Dalal V."/>
            <person name="Srivastava S."/>
            <person name="Dixit A."/>
            <person name="Pal A.K."/>
            <person name="Ghazi I.A."/>
            <person name="Yadav M."/>
            <person name="Pandit A."/>
            <person name="Bhargava A."/>
            <person name="Sureshbabu K."/>
            <person name="Batra K."/>
            <person name="Sharma T.R."/>
            <person name="Mohapatra T."/>
            <person name="Singh N.K."/>
            <person name="Messing J."/>
            <person name="Nelson A.B."/>
            <person name="Fuks G."/>
            <person name="Kavchok S."/>
            <person name="Keizer G."/>
            <person name="Linton E."/>
            <person name="Llaca V."/>
            <person name="Song R."/>
            <person name="Tanyolac B."/>
            <person name="Young S."/>
            <person name="Ho-Il K."/>
            <person name="Hahn J.H."/>
            <person name="Sangsakoo G."/>
            <person name="Vanavichit A."/>
            <person name="de Mattos Luiz.A.T."/>
            <person name="Zimmer P.D."/>
            <person name="Malone G."/>
            <person name="Dellagostin O."/>
            <person name="de Oliveira A.C."/>
            <person name="Bevan M."/>
            <person name="Bancroft I."/>
            <person name="Minx P."/>
            <person name="Cordum H."/>
            <person name="Wilson R."/>
            <person name="Cheng Z."/>
            <person name="Jin W."/>
            <person name="Jiang J."/>
            <person name="Leong S.A."/>
            <person name="Iwama H."/>
            <person name="Gojobori T."/>
            <person name="Itoh T."/>
            <person name="Niimura Y."/>
            <person name="Fujii Y."/>
            <person name="Habara T."/>
            <person name="Sakai H."/>
            <person name="Sato Y."/>
            <person name="Wilson G."/>
            <person name="Kumar K."/>
            <person name="McCouch S."/>
            <person name="Juretic N."/>
            <person name="Hoen D."/>
            <person name="Wright S."/>
            <person name="Bruskiewich R."/>
            <person name="Bureau T."/>
            <person name="Miyao A."/>
            <person name="Hirochika H."/>
            <person name="Nishikawa T."/>
            <person name="Kadowaki K."/>
            <person name="Sugiura M."/>
            <person name="Burr B."/>
            <person name="Sasaki T."/>
        </authorList>
    </citation>
    <scope>NUCLEOTIDE SEQUENCE [LARGE SCALE GENOMIC DNA]</scope>
    <source>
        <strain evidence="2">cv. Nipponbare</strain>
    </source>
</reference>